<dbReference type="PANTHER" id="PTHR42928">
    <property type="entry name" value="TRICARBOXYLATE-BINDING PROTEIN"/>
    <property type="match status" value="1"/>
</dbReference>
<keyword evidence="2" id="KW-0732">Signal</keyword>
<dbReference type="Gene3D" id="3.40.190.150">
    <property type="entry name" value="Bordetella uptake gene, domain 1"/>
    <property type="match status" value="1"/>
</dbReference>
<dbReference type="CDD" id="cd13578">
    <property type="entry name" value="PBP2_Bug27"/>
    <property type="match status" value="1"/>
</dbReference>
<sequence>MTHFATFTTRRRRALLTLAAALALPGAASAQGGFPAKPITLVVPYAAGGSNDVFARKLGQQLGAVLKQPVVVDNKPGASGTTGTLFVTKAPADGHTLLLVSSSLVTNGAIQPNMPFNPQTDLAPVAMIAKGPFIVAVNQQFPARTPKELIAELKSKPGKYSYASSGVASTNQFATESLKALSGSFVVHVPYRGIGPAVTDLIGNQVQLLIASGPSLAPHVRSGRVRALAVTSAKPSPIAPELPAMASAVPGYEFEAWWGVLAPAGTPAEVVKRLNAEINAILATAEFKDFLLKEGALAAQMSPQQFAATIAADIPRWQKLAKQQNIIPE</sequence>
<evidence type="ECO:0000256" key="1">
    <source>
        <dbReference type="ARBA" id="ARBA00006987"/>
    </source>
</evidence>
<dbReference type="Proteomes" id="UP001365405">
    <property type="component" value="Unassembled WGS sequence"/>
</dbReference>
<dbReference type="PIRSF" id="PIRSF017082">
    <property type="entry name" value="YflP"/>
    <property type="match status" value="1"/>
</dbReference>
<feature type="signal peptide" evidence="2">
    <location>
        <begin position="1"/>
        <end position="30"/>
    </location>
</feature>
<dbReference type="RefSeq" id="WP_341410668.1">
    <property type="nucleotide sequence ID" value="NZ_JBBUTH010000007.1"/>
</dbReference>
<dbReference type="Pfam" id="PF03401">
    <property type="entry name" value="TctC"/>
    <property type="match status" value="1"/>
</dbReference>
<evidence type="ECO:0000313" key="3">
    <source>
        <dbReference type="EMBL" id="MEK8050974.1"/>
    </source>
</evidence>
<dbReference type="EMBL" id="JBBUTH010000007">
    <property type="protein sequence ID" value="MEK8050974.1"/>
    <property type="molecule type" value="Genomic_DNA"/>
</dbReference>
<evidence type="ECO:0000256" key="2">
    <source>
        <dbReference type="SAM" id="SignalP"/>
    </source>
</evidence>
<gene>
    <name evidence="3" type="ORF">AACH10_12060</name>
</gene>
<organism evidence="3 4">
    <name type="scientific">Pseudaquabacterium inlustre</name>
    <dbReference type="NCBI Taxonomy" id="2984192"/>
    <lineage>
        <taxon>Bacteria</taxon>
        <taxon>Pseudomonadati</taxon>
        <taxon>Pseudomonadota</taxon>
        <taxon>Betaproteobacteria</taxon>
        <taxon>Burkholderiales</taxon>
        <taxon>Sphaerotilaceae</taxon>
        <taxon>Pseudaquabacterium</taxon>
    </lineage>
</organism>
<proteinExistence type="inferred from homology"/>
<comment type="caution">
    <text evidence="3">The sequence shown here is derived from an EMBL/GenBank/DDBJ whole genome shotgun (WGS) entry which is preliminary data.</text>
</comment>
<name>A0ABU9CJU6_9BURK</name>
<dbReference type="InterPro" id="IPR005064">
    <property type="entry name" value="BUG"/>
</dbReference>
<evidence type="ECO:0000313" key="4">
    <source>
        <dbReference type="Proteomes" id="UP001365405"/>
    </source>
</evidence>
<dbReference type="InterPro" id="IPR042100">
    <property type="entry name" value="Bug_dom1"/>
</dbReference>
<protein>
    <submittedName>
        <fullName evidence="3">Tripartite tricarboxylate transporter substrate binding protein</fullName>
    </submittedName>
</protein>
<feature type="chain" id="PRO_5047299897" evidence="2">
    <location>
        <begin position="31"/>
        <end position="329"/>
    </location>
</feature>
<dbReference type="Gene3D" id="3.40.190.10">
    <property type="entry name" value="Periplasmic binding protein-like II"/>
    <property type="match status" value="1"/>
</dbReference>
<dbReference type="PANTHER" id="PTHR42928:SF5">
    <property type="entry name" value="BLR1237 PROTEIN"/>
    <property type="match status" value="1"/>
</dbReference>
<accession>A0ABU9CJU6</accession>
<comment type="similarity">
    <text evidence="1">Belongs to the UPF0065 (bug) family.</text>
</comment>
<keyword evidence="4" id="KW-1185">Reference proteome</keyword>
<reference evidence="3 4" key="1">
    <citation type="submission" date="2024-04" db="EMBL/GenBank/DDBJ databases">
        <title>Novel species of the genus Ideonella isolated from streams.</title>
        <authorList>
            <person name="Lu H."/>
        </authorList>
    </citation>
    <scope>NUCLEOTIDE SEQUENCE [LARGE SCALE GENOMIC DNA]</scope>
    <source>
        <strain evidence="3 4">DXS22W</strain>
    </source>
</reference>
<dbReference type="SUPFAM" id="SSF53850">
    <property type="entry name" value="Periplasmic binding protein-like II"/>
    <property type="match status" value="1"/>
</dbReference>